<evidence type="ECO:0000256" key="5">
    <source>
        <dbReference type="ARBA" id="ARBA00023306"/>
    </source>
</evidence>
<evidence type="ECO:0000313" key="9">
    <source>
        <dbReference type="EMBL" id="GAT56075.1"/>
    </source>
</evidence>
<feature type="region of interest" description="Disordered" evidence="7">
    <location>
        <begin position="423"/>
        <end position="462"/>
    </location>
</feature>
<evidence type="ECO:0000256" key="1">
    <source>
        <dbReference type="ARBA" id="ARBA00004123"/>
    </source>
</evidence>
<keyword evidence="5 6" id="KW-0131">Cell cycle</keyword>
<sequence>MLYESDPPPESHATSIFEAKTKPEFRAAQTTRQAVSQGIMLLNSRSNQQEIVNVVSTGYLWRYIVVSRSRDEKVPFTYQETRPLDVEVGANLGLVIKLNIALILLQHKNFGAALRHISKKPAYAWVFREIQTPDRHHTSCIGTMSGPSWSAPHHNASAPVSQSAHSLLAMYPFASANPSTHVTRHLSSLSLNAAPPSSLHPQYYATLPRGRPPPPYANYPPDARYLASRPANEHGYWEAARNEASSHILHQADPSYAPPTQWAPTNAQMSTYRPNPFAQAIMQRTNPAMAYPTPPPPSTSSSSLANALGFQQPQSNGVYQAQQSPAFFDNFIAQNEVLAPTKVVKTHALKAATIPRMSAPPKPAIPTWPPAPSPLRAEPTVRAITPPPLARKPVVEESPDPLAILPSALTPRKRKSEAELYSPHLKRLNSPHTSSVPSVPVTPSSRPSMPSTPSTTPSRRFTLDYIDVPPKPYTITPKSSLKLSSHPMDSPDDLGGYGSVVTSARRTGDRDERSSLEKLTSLLEDIFEAEDALMPDTEVEALPIEFFSHKTTTDTTHPLLNPILMRKLIKQIGKMAQTKRIRHSAGIGNTPRAVEKSLADLEPAMISRILKMLERSIKAGENIDPFLGPPVAAPTSAPPSPVKKPAKKAKKRRSKSLSGDEAEPESMQVESAAAAGLTEEDELKLAQVLELGRDSVLATECCLTLLSAGRLDKQMYSEELITSCLNAVKNQLTKIIYPFVEASAGALVPSELLLHVMQNKSLFLGEIYRSITATLPRLTALVNADTVAMSDTIIIQAVFIAIGPFFVVDSGEESGGKKEKDTPVIRTFGNTAMRALRLDALSLIRAIFANHDNQRDWIIEEILSSLIKLSDTKQKAGSFKLRDGRSIRTVSALLLQLVQTSAHDVRVKAADIAKERQTKIALKQQQSFTESQQSLQVEDEFLDEHDRAEIRLYKTGLESATKAAKTIIFFLTQRSGKTKATKNSNEAEYRAILDNFLSDMLVVLFWPEYPAASLILNIASRFMLTSLDDVRTAQTDNNAVKTMALDHLGVIAAQIRKSVLKCRGDGSKKKVLKPLDELASNLDSKGLDRLLTSHRDVAAHLSKRSSEEQAYDSARELSAATFGFELALALERLDISISHPDEDEDMTLQDPAQLKVIGKKIKSALHSVWKDQSGDVFDAGSEEDVPRIDQTAEAIGTIQTLKNSFTPILNVILGSLDAPPIFMRTKALRALGQIVTSDPTILGETNVRRAIESHFLDSSSAVRDAAVELIGKYMIDSPEVAGNYYTKIADRMADTGLAVRKRVIKLLKQYYGVISDIETKTDICRRLVMRMADEDDTVKELAIKTIEELWFPVVLPSAMKSRGSVSTGDVLQTKVAVIMGTSAHFTDRQSPLEDILHQIISGSEGLHKRYAEICEVLIEALVDATDFPGFTVINCVRTIHLFTNAYPAVFSHDHATTLLPFLKAKPATDEQATNEYVLKIFRASIPHMPRTAVKFGQDLQAVLQPMIIQPASLPGLNDSVACMCTVVQSLTHEFDKLSALLKSCNGLIQKSLKTPPENMQKVGLIVVIAALVCEHTDIEKIRRENPDISSDLDSISTGPIVEAVFDSFVKLYAKYHDASFRIRLLSCLGCLYRAQPTLMTTERSAEIMDDIFQSNDEERRGRLLKMFQEFLMSEAEKHAAKQKDTATTAAKTKGKATATDVNMEELVGNTDGFADSGVSSAVVQRYMAHILDAALSRHPSIQAAATDVLTFTIKQGLAHPLQSFPVIVALETSPNSALSGRASALHGLLHQKHSSLLNTRHLQSARASFDYQRRLDPNNVRGYRDGSALLGRWYALVKEKRQTRQEFLRLLAKVFKPQRPDEATQDEVDFLRYMAENFASFDYKTQEEVITVIKDLTTVLSVEGMRLLELVSPANLIAQLRGDAMDVDQQQEAAGVDRRPLMRASVGIGMIMLLKAYLKNLYSLSEDKCSKFVMGKKSAVGDKAATRKHNNPISWDRLTFATEPILTSADCDAQKEQFLTIWNEDGVNAEPQDEFQ</sequence>
<dbReference type="CDD" id="cd23958">
    <property type="entry name" value="SCC2"/>
    <property type="match status" value="1"/>
</dbReference>
<dbReference type="InterPro" id="IPR026003">
    <property type="entry name" value="Cohesin_HEAT"/>
</dbReference>
<keyword evidence="10" id="KW-1185">Reference proteome</keyword>
<evidence type="ECO:0000256" key="7">
    <source>
        <dbReference type="SAM" id="MobiDB-lite"/>
    </source>
</evidence>
<keyword evidence="4 6" id="KW-0539">Nucleus</keyword>
<dbReference type="InterPro" id="IPR016024">
    <property type="entry name" value="ARM-type_fold"/>
</dbReference>
<evidence type="ECO:0000259" key="8">
    <source>
        <dbReference type="Pfam" id="PF12830"/>
    </source>
</evidence>
<feature type="compositionally biased region" description="Pro residues" evidence="7">
    <location>
        <begin position="627"/>
        <end position="642"/>
    </location>
</feature>
<gene>
    <name evidence="9" type="ORF">MCHLO_12772</name>
</gene>
<dbReference type="InterPro" id="IPR024986">
    <property type="entry name" value="Nipped-B_C"/>
</dbReference>
<feature type="compositionally biased region" description="Basic residues" evidence="7">
    <location>
        <begin position="644"/>
        <end position="655"/>
    </location>
</feature>
<accession>A0ABQ0LY76</accession>
<feature type="compositionally biased region" description="Low complexity" evidence="7">
    <location>
        <begin position="430"/>
        <end position="460"/>
    </location>
</feature>
<dbReference type="Pfam" id="PF12765">
    <property type="entry name" value="Cohesin_HEAT"/>
    <property type="match status" value="1"/>
</dbReference>
<dbReference type="Proteomes" id="UP000815677">
    <property type="component" value="Unassembled WGS sequence"/>
</dbReference>
<dbReference type="PANTHER" id="PTHR21704">
    <property type="entry name" value="NIPPED-B-LIKE PROTEIN DELANGIN SCC2-RELATED"/>
    <property type="match status" value="1"/>
</dbReference>
<proteinExistence type="inferred from homology"/>
<comment type="subcellular location">
    <subcellularLocation>
        <location evidence="1 6">Nucleus</location>
    </subcellularLocation>
</comment>
<reference evidence="9" key="1">
    <citation type="submission" date="2014-09" db="EMBL/GenBank/DDBJ databases">
        <title>Genome sequence of the luminous mushroom Mycena chlorophos for searching fungal bioluminescence genes.</title>
        <authorList>
            <person name="Tanaka Y."/>
            <person name="Kasuga D."/>
            <person name="Oba Y."/>
            <person name="Hase S."/>
            <person name="Sato K."/>
            <person name="Oba Y."/>
            <person name="Sakakibara Y."/>
        </authorList>
    </citation>
    <scope>NUCLEOTIDE SEQUENCE</scope>
</reference>
<evidence type="ECO:0000256" key="6">
    <source>
        <dbReference type="RuleBase" id="RU364107"/>
    </source>
</evidence>
<evidence type="ECO:0000256" key="3">
    <source>
        <dbReference type="ARBA" id="ARBA00022737"/>
    </source>
</evidence>
<evidence type="ECO:0000313" key="10">
    <source>
        <dbReference type="Proteomes" id="UP000815677"/>
    </source>
</evidence>
<dbReference type="EMBL" id="DF849236">
    <property type="protein sequence ID" value="GAT56075.1"/>
    <property type="molecule type" value="Genomic_DNA"/>
</dbReference>
<dbReference type="InterPro" id="IPR011989">
    <property type="entry name" value="ARM-like"/>
</dbReference>
<dbReference type="PANTHER" id="PTHR21704:SF18">
    <property type="entry name" value="NIPPED-B-LIKE PROTEIN"/>
    <property type="match status" value="1"/>
</dbReference>
<feature type="region of interest" description="Disordered" evidence="7">
    <location>
        <begin position="624"/>
        <end position="675"/>
    </location>
</feature>
<name>A0ABQ0LY76_MYCCL</name>
<feature type="domain" description="Sister chromatid cohesion C-terminal" evidence="8">
    <location>
        <begin position="1719"/>
        <end position="1898"/>
    </location>
</feature>
<keyword evidence="3 6" id="KW-0677">Repeat</keyword>
<comment type="similarity">
    <text evidence="2 6">Belongs to the SCC2/Nipped-B family.</text>
</comment>
<dbReference type="Gene3D" id="1.25.10.10">
    <property type="entry name" value="Leucine-rich Repeat Variant"/>
    <property type="match status" value="1"/>
</dbReference>
<evidence type="ECO:0000256" key="4">
    <source>
        <dbReference type="ARBA" id="ARBA00023242"/>
    </source>
</evidence>
<dbReference type="InterPro" id="IPR033031">
    <property type="entry name" value="Scc2/Nipped-B"/>
</dbReference>
<dbReference type="SUPFAM" id="SSF48371">
    <property type="entry name" value="ARM repeat"/>
    <property type="match status" value="1"/>
</dbReference>
<protein>
    <recommendedName>
        <fullName evidence="6">Sister chromatid cohesion protein</fullName>
    </recommendedName>
</protein>
<evidence type="ECO:0000256" key="2">
    <source>
        <dbReference type="ARBA" id="ARBA00009252"/>
    </source>
</evidence>
<organism evidence="9 10">
    <name type="scientific">Mycena chlorophos</name>
    <name type="common">Agaric fungus</name>
    <name type="synonym">Agaricus chlorophos</name>
    <dbReference type="NCBI Taxonomy" id="658473"/>
    <lineage>
        <taxon>Eukaryota</taxon>
        <taxon>Fungi</taxon>
        <taxon>Dikarya</taxon>
        <taxon>Basidiomycota</taxon>
        <taxon>Agaricomycotina</taxon>
        <taxon>Agaricomycetes</taxon>
        <taxon>Agaricomycetidae</taxon>
        <taxon>Agaricales</taxon>
        <taxon>Marasmiineae</taxon>
        <taxon>Mycenaceae</taxon>
        <taxon>Mycena</taxon>
    </lineage>
</organism>
<dbReference type="Pfam" id="PF12830">
    <property type="entry name" value="Nipped-B_C"/>
    <property type="match status" value="1"/>
</dbReference>